<feature type="transmembrane region" description="Helical" evidence="10">
    <location>
        <begin position="206"/>
        <end position="231"/>
    </location>
</feature>
<accession>A0A0C2THB1</accession>
<dbReference type="Proteomes" id="UP000054549">
    <property type="component" value="Unassembled WGS sequence"/>
</dbReference>
<keyword evidence="4" id="KW-0677">Repeat</keyword>
<gene>
    <name evidence="11" type="ORF">M378DRAFT_75488</name>
</gene>
<dbReference type="STRING" id="946122.A0A0C2THB1"/>
<evidence type="ECO:0000313" key="12">
    <source>
        <dbReference type="Proteomes" id="UP000054549"/>
    </source>
</evidence>
<dbReference type="HOGENOM" id="CLU_015166_10_0_1"/>
<evidence type="ECO:0000256" key="1">
    <source>
        <dbReference type="ARBA" id="ARBA00004225"/>
    </source>
</evidence>
<dbReference type="InterPro" id="IPR002067">
    <property type="entry name" value="MCP"/>
</dbReference>
<keyword evidence="5 10" id="KW-1133">Transmembrane helix</keyword>
<dbReference type="Pfam" id="PF00153">
    <property type="entry name" value="Mito_carr"/>
    <property type="match status" value="3"/>
</dbReference>
<dbReference type="InterPro" id="IPR018108">
    <property type="entry name" value="MCP_transmembrane"/>
</dbReference>
<dbReference type="AlphaFoldDB" id="A0A0C2THB1"/>
<keyword evidence="3 8" id="KW-0812">Transmembrane</keyword>
<dbReference type="InterPro" id="IPR023395">
    <property type="entry name" value="MCP_dom_sf"/>
</dbReference>
<feature type="transmembrane region" description="Helical" evidence="10">
    <location>
        <begin position="20"/>
        <end position="38"/>
    </location>
</feature>
<evidence type="ECO:0000256" key="3">
    <source>
        <dbReference type="ARBA" id="ARBA00022692"/>
    </source>
</evidence>
<dbReference type="OrthoDB" id="270584at2759"/>
<sequence length="338" mass="37310">MSSDAGATSQRGQKQDLNKVILSGLAGGIAGCVAKTVVAPLDRVKILFQASNPDFQKYAGTWSGAFRAVSEIYQGGGVRGLFQGHSATLLRIFPYAAIKFMAYEHAHQASADDELINKDILMPTREKETNLRRFTAGAIAGALSVFCTYPLDLIRVRMAFITKSSDTSIRPSFIRAIQQIYKEGTDMPLSQQRSRALFLHYPILKFYRGFSVTLVGMVPYAGVAFLSWGYLRSKLLPPSKSGHRPATPIADLAIGAVSGAVAQTASYPFEVIRRKMQVGGITQPNEWLRWNETIRTIWQSRGWRGFFVGLSIGYLKVVPMTAVSFTVWQGGKRLFLNV</sequence>
<name>A0A0C2THB1_AMAMK</name>
<dbReference type="PRINTS" id="PR00926">
    <property type="entry name" value="MITOCARRIER"/>
</dbReference>
<evidence type="ECO:0000256" key="6">
    <source>
        <dbReference type="ARBA" id="ARBA00023128"/>
    </source>
</evidence>
<dbReference type="FunCoup" id="A0A0C2THB1">
    <property type="interactions" value="106"/>
</dbReference>
<feature type="repeat" description="Solcar" evidence="8">
    <location>
        <begin position="128"/>
        <end position="234"/>
    </location>
</feature>
<dbReference type="GO" id="GO:0031966">
    <property type="term" value="C:mitochondrial membrane"/>
    <property type="evidence" value="ECO:0007669"/>
    <property type="project" value="UniProtKB-SubCell"/>
</dbReference>
<evidence type="ECO:0000256" key="10">
    <source>
        <dbReference type="SAM" id="Phobius"/>
    </source>
</evidence>
<reference evidence="11 12" key="1">
    <citation type="submission" date="2014-04" db="EMBL/GenBank/DDBJ databases">
        <title>Evolutionary Origins and Diversification of the Mycorrhizal Mutualists.</title>
        <authorList>
            <consortium name="DOE Joint Genome Institute"/>
            <consortium name="Mycorrhizal Genomics Consortium"/>
            <person name="Kohler A."/>
            <person name="Kuo A."/>
            <person name="Nagy L.G."/>
            <person name="Floudas D."/>
            <person name="Copeland A."/>
            <person name="Barry K.W."/>
            <person name="Cichocki N."/>
            <person name="Veneault-Fourrey C."/>
            <person name="LaButti K."/>
            <person name="Lindquist E.A."/>
            <person name="Lipzen A."/>
            <person name="Lundell T."/>
            <person name="Morin E."/>
            <person name="Murat C."/>
            <person name="Riley R."/>
            <person name="Ohm R."/>
            <person name="Sun H."/>
            <person name="Tunlid A."/>
            <person name="Henrissat B."/>
            <person name="Grigoriev I.V."/>
            <person name="Hibbett D.S."/>
            <person name="Martin F."/>
        </authorList>
    </citation>
    <scope>NUCLEOTIDE SEQUENCE [LARGE SCALE GENOMIC DNA]</scope>
    <source>
        <strain evidence="11 12">Koide BX008</strain>
    </source>
</reference>
<evidence type="ECO:0000256" key="8">
    <source>
        <dbReference type="PROSITE-ProRule" id="PRU00282"/>
    </source>
</evidence>
<protein>
    <recommendedName>
        <fullName evidence="13">Mitochondrial carrier</fullName>
    </recommendedName>
</protein>
<feature type="transmembrane region" description="Helical" evidence="10">
    <location>
        <begin position="134"/>
        <end position="151"/>
    </location>
</feature>
<comment type="subcellular location">
    <subcellularLocation>
        <location evidence="1">Mitochondrion membrane</location>
        <topology evidence="1">Multi-pass membrane protein</topology>
    </subcellularLocation>
</comment>
<feature type="transmembrane region" description="Helical" evidence="10">
    <location>
        <begin position="305"/>
        <end position="328"/>
    </location>
</feature>
<keyword evidence="2 9" id="KW-0813">Transport</keyword>
<organism evidence="11 12">
    <name type="scientific">Amanita muscaria (strain Koide BX008)</name>
    <dbReference type="NCBI Taxonomy" id="946122"/>
    <lineage>
        <taxon>Eukaryota</taxon>
        <taxon>Fungi</taxon>
        <taxon>Dikarya</taxon>
        <taxon>Basidiomycota</taxon>
        <taxon>Agaricomycotina</taxon>
        <taxon>Agaricomycetes</taxon>
        <taxon>Agaricomycetidae</taxon>
        <taxon>Agaricales</taxon>
        <taxon>Pluteineae</taxon>
        <taxon>Amanitaceae</taxon>
        <taxon>Amanita</taxon>
    </lineage>
</organism>
<feature type="repeat" description="Solcar" evidence="8">
    <location>
        <begin position="18"/>
        <end position="109"/>
    </location>
</feature>
<evidence type="ECO:0008006" key="13">
    <source>
        <dbReference type="Google" id="ProtNLM"/>
    </source>
</evidence>
<dbReference type="EMBL" id="KN818237">
    <property type="protein sequence ID" value="KIL66309.1"/>
    <property type="molecule type" value="Genomic_DNA"/>
</dbReference>
<keyword evidence="6" id="KW-0496">Mitochondrion</keyword>
<dbReference type="SUPFAM" id="SSF103506">
    <property type="entry name" value="Mitochondrial carrier"/>
    <property type="match status" value="1"/>
</dbReference>
<keyword evidence="12" id="KW-1185">Reference proteome</keyword>
<comment type="similarity">
    <text evidence="9">Belongs to the mitochondrial carrier (TC 2.A.29) family.</text>
</comment>
<proteinExistence type="inferred from homology"/>
<feature type="repeat" description="Solcar" evidence="8">
    <location>
        <begin position="246"/>
        <end position="334"/>
    </location>
</feature>
<evidence type="ECO:0000256" key="9">
    <source>
        <dbReference type="RuleBase" id="RU000488"/>
    </source>
</evidence>
<dbReference type="PROSITE" id="PS50920">
    <property type="entry name" value="SOLCAR"/>
    <property type="match status" value="3"/>
</dbReference>
<dbReference type="GO" id="GO:0055085">
    <property type="term" value="P:transmembrane transport"/>
    <property type="evidence" value="ECO:0007669"/>
    <property type="project" value="InterPro"/>
</dbReference>
<evidence type="ECO:0000256" key="5">
    <source>
        <dbReference type="ARBA" id="ARBA00022989"/>
    </source>
</evidence>
<dbReference type="PANTHER" id="PTHR24089">
    <property type="entry name" value="SOLUTE CARRIER FAMILY 25"/>
    <property type="match status" value="1"/>
</dbReference>
<evidence type="ECO:0000256" key="4">
    <source>
        <dbReference type="ARBA" id="ARBA00022737"/>
    </source>
</evidence>
<dbReference type="Gene3D" id="1.50.40.10">
    <property type="entry name" value="Mitochondrial carrier domain"/>
    <property type="match status" value="1"/>
</dbReference>
<keyword evidence="7 8" id="KW-0472">Membrane</keyword>
<evidence type="ECO:0000256" key="7">
    <source>
        <dbReference type="ARBA" id="ARBA00023136"/>
    </source>
</evidence>
<dbReference type="InParanoid" id="A0A0C2THB1"/>
<evidence type="ECO:0000313" key="11">
    <source>
        <dbReference type="EMBL" id="KIL66309.1"/>
    </source>
</evidence>
<evidence type="ECO:0000256" key="2">
    <source>
        <dbReference type="ARBA" id="ARBA00022448"/>
    </source>
</evidence>